<evidence type="ECO:0000256" key="1">
    <source>
        <dbReference type="SAM" id="MobiDB-lite"/>
    </source>
</evidence>
<reference evidence="2 3" key="1">
    <citation type="journal article" date="2024" name="G3 (Bethesda)">
        <title>Genome assembly of Hibiscus sabdariffa L. provides insights into metabolisms of medicinal natural products.</title>
        <authorList>
            <person name="Kim T."/>
        </authorList>
    </citation>
    <scope>NUCLEOTIDE SEQUENCE [LARGE SCALE GENOMIC DNA]</scope>
    <source>
        <strain evidence="2">TK-2024</strain>
        <tissue evidence="2">Old leaves</tissue>
    </source>
</reference>
<keyword evidence="3" id="KW-1185">Reference proteome</keyword>
<accession>A0ABR2EWJ5</accession>
<evidence type="ECO:0000313" key="3">
    <source>
        <dbReference type="Proteomes" id="UP001472677"/>
    </source>
</evidence>
<evidence type="ECO:0000313" key="2">
    <source>
        <dbReference type="EMBL" id="KAK8566210.1"/>
    </source>
</evidence>
<dbReference type="Proteomes" id="UP001472677">
    <property type="component" value="Unassembled WGS sequence"/>
</dbReference>
<feature type="compositionally biased region" description="Basic and acidic residues" evidence="1">
    <location>
        <begin position="60"/>
        <end position="69"/>
    </location>
</feature>
<protein>
    <submittedName>
        <fullName evidence="2">Uncharacterized protein</fullName>
    </submittedName>
</protein>
<feature type="compositionally biased region" description="Basic and acidic residues" evidence="1">
    <location>
        <begin position="9"/>
        <end position="21"/>
    </location>
</feature>
<sequence length="99" mass="11107">MSLSGEMMGRGREQMRCAETKGKRKKGKQGRQQKSADLPAPAARREEKRNGGLLRGRRQVGKENHISTRLIQKDMESQLSGGIELGFRFQYSICVAVKS</sequence>
<feature type="compositionally biased region" description="Basic residues" evidence="1">
    <location>
        <begin position="22"/>
        <end position="31"/>
    </location>
</feature>
<organism evidence="2 3">
    <name type="scientific">Hibiscus sabdariffa</name>
    <name type="common">roselle</name>
    <dbReference type="NCBI Taxonomy" id="183260"/>
    <lineage>
        <taxon>Eukaryota</taxon>
        <taxon>Viridiplantae</taxon>
        <taxon>Streptophyta</taxon>
        <taxon>Embryophyta</taxon>
        <taxon>Tracheophyta</taxon>
        <taxon>Spermatophyta</taxon>
        <taxon>Magnoliopsida</taxon>
        <taxon>eudicotyledons</taxon>
        <taxon>Gunneridae</taxon>
        <taxon>Pentapetalae</taxon>
        <taxon>rosids</taxon>
        <taxon>malvids</taxon>
        <taxon>Malvales</taxon>
        <taxon>Malvaceae</taxon>
        <taxon>Malvoideae</taxon>
        <taxon>Hibiscus</taxon>
    </lineage>
</organism>
<gene>
    <name evidence="2" type="ORF">V6N12_059743</name>
</gene>
<proteinExistence type="predicted"/>
<comment type="caution">
    <text evidence="2">The sequence shown here is derived from an EMBL/GenBank/DDBJ whole genome shotgun (WGS) entry which is preliminary data.</text>
</comment>
<name>A0ABR2EWJ5_9ROSI</name>
<dbReference type="EMBL" id="JBBPBM010000010">
    <property type="protein sequence ID" value="KAK8566210.1"/>
    <property type="molecule type" value="Genomic_DNA"/>
</dbReference>
<feature type="region of interest" description="Disordered" evidence="1">
    <location>
        <begin position="1"/>
        <end position="69"/>
    </location>
</feature>